<evidence type="ECO:0000256" key="5">
    <source>
        <dbReference type="ARBA" id="ARBA00022803"/>
    </source>
</evidence>
<feature type="region of interest" description="Disordered" evidence="7">
    <location>
        <begin position="27"/>
        <end position="48"/>
    </location>
</feature>
<dbReference type="OrthoDB" id="10006270at2759"/>
<name>A0A8S0X2Y6_CYCAE</name>
<evidence type="ECO:0000256" key="4">
    <source>
        <dbReference type="ARBA" id="ARBA00022786"/>
    </source>
</evidence>
<dbReference type="SMART" id="SM00028">
    <property type="entry name" value="TPR"/>
    <property type="match status" value="1"/>
</dbReference>
<gene>
    <name evidence="8" type="ORF">AAE3_LOCUS7734</name>
</gene>
<keyword evidence="5" id="KW-0802">TPR repeat</keyword>
<dbReference type="PANTHER" id="PTHR12558:SF9">
    <property type="entry name" value="CELL DIVISION CYCLE PROTEIN 16 HOMOLOG"/>
    <property type="match status" value="1"/>
</dbReference>
<dbReference type="PANTHER" id="PTHR12558">
    <property type="entry name" value="CELL DIVISION CYCLE 16,23,27"/>
    <property type="match status" value="1"/>
</dbReference>
<keyword evidence="1" id="KW-0132">Cell division</keyword>
<dbReference type="GO" id="GO:0045842">
    <property type="term" value="P:positive regulation of mitotic metaphase/anaphase transition"/>
    <property type="evidence" value="ECO:0007669"/>
    <property type="project" value="TreeGrafter"/>
</dbReference>
<dbReference type="Proteomes" id="UP000467700">
    <property type="component" value="Unassembled WGS sequence"/>
</dbReference>
<dbReference type="EMBL" id="CACVBS010000049">
    <property type="protein sequence ID" value="CAA7265542.1"/>
    <property type="molecule type" value="Genomic_DNA"/>
</dbReference>
<reference evidence="8 9" key="1">
    <citation type="submission" date="2020-01" db="EMBL/GenBank/DDBJ databases">
        <authorList>
            <person name="Gupta K D."/>
        </authorList>
    </citation>
    <scope>NUCLEOTIDE SEQUENCE [LARGE SCALE GENOMIC DNA]</scope>
</reference>
<evidence type="ECO:0000313" key="9">
    <source>
        <dbReference type="Proteomes" id="UP000467700"/>
    </source>
</evidence>
<dbReference type="GO" id="GO:0005680">
    <property type="term" value="C:anaphase-promoting complex"/>
    <property type="evidence" value="ECO:0007669"/>
    <property type="project" value="TreeGrafter"/>
</dbReference>
<evidence type="ECO:0000256" key="6">
    <source>
        <dbReference type="ARBA" id="ARBA00023306"/>
    </source>
</evidence>
<dbReference type="SUPFAM" id="SSF48452">
    <property type="entry name" value="TPR-like"/>
    <property type="match status" value="1"/>
</dbReference>
<keyword evidence="6" id="KW-0131">Cell cycle</keyword>
<dbReference type="GO" id="GO:0016567">
    <property type="term" value="P:protein ubiquitination"/>
    <property type="evidence" value="ECO:0007669"/>
    <property type="project" value="TreeGrafter"/>
</dbReference>
<dbReference type="InterPro" id="IPR019734">
    <property type="entry name" value="TPR_rpt"/>
</dbReference>
<protein>
    <submittedName>
        <fullName evidence="8">Uncharacterized protein</fullName>
    </submittedName>
</protein>
<evidence type="ECO:0000256" key="2">
    <source>
        <dbReference type="ARBA" id="ARBA00022737"/>
    </source>
</evidence>
<dbReference type="Pfam" id="PF12895">
    <property type="entry name" value="ANAPC3"/>
    <property type="match status" value="1"/>
</dbReference>
<comment type="caution">
    <text evidence="8">The sequence shown here is derived from an EMBL/GenBank/DDBJ whole genome shotgun (WGS) entry which is preliminary data.</text>
</comment>
<keyword evidence="3" id="KW-0498">Mitosis</keyword>
<dbReference type="AlphaFoldDB" id="A0A8S0X2Y6"/>
<keyword evidence="4" id="KW-0833">Ubl conjugation pathway</keyword>
<evidence type="ECO:0000313" key="8">
    <source>
        <dbReference type="EMBL" id="CAA7265542.1"/>
    </source>
</evidence>
<organism evidence="8 9">
    <name type="scientific">Cyclocybe aegerita</name>
    <name type="common">Black poplar mushroom</name>
    <name type="synonym">Agrocybe aegerita</name>
    <dbReference type="NCBI Taxonomy" id="1973307"/>
    <lineage>
        <taxon>Eukaryota</taxon>
        <taxon>Fungi</taxon>
        <taxon>Dikarya</taxon>
        <taxon>Basidiomycota</taxon>
        <taxon>Agaricomycotina</taxon>
        <taxon>Agaricomycetes</taxon>
        <taxon>Agaricomycetidae</taxon>
        <taxon>Agaricales</taxon>
        <taxon>Agaricineae</taxon>
        <taxon>Bolbitiaceae</taxon>
        <taxon>Cyclocybe</taxon>
    </lineage>
</organism>
<feature type="compositionally biased region" description="Basic residues" evidence="7">
    <location>
        <begin position="27"/>
        <end position="38"/>
    </location>
</feature>
<keyword evidence="2" id="KW-0677">Repeat</keyword>
<evidence type="ECO:0000256" key="3">
    <source>
        <dbReference type="ARBA" id="ARBA00022776"/>
    </source>
</evidence>
<accession>A0A8S0X2Y6</accession>
<dbReference type="GO" id="GO:0031145">
    <property type="term" value="P:anaphase-promoting complex-dependent catabolic process"/>
    <property type="evidence" value="ECO:0007669"/>
    <property type="project" value="TreeGrafter"/>
</dbReference>
<evidence type="ECO:0000256" key="7">
    <source>
        <dbReference type="SAM" id="MobiDB-lite"/>
    </source>
</evidence>
<proteinExistence type="predicted"/>
<dbReference type="GO" id="GO:0005737">
    <property type="term" value="C:cytoplasm"/>
    <property type="evidence" value="ECO:0007669"/>
    <property type="project" value="TreeGrafter"/>
</dbReference>
<sequence>MSNPNAALNPNHSVLLTLPLRSLRKHKRGKSSASRHPHPLANDTTDVFQDLEDDADNESEYKWGMVNWMRLWWYDALMQHLYDTATFWGDKILSWTNDTNDAFWLAQTYFMTHQYARAERLLTQPFPTTPLKQPVSPTPPANGHLPGQPSKGKGHEYDALQLMLSMPRLPMGPGGMIELPEEIQDHVSRLVDMSVACRYLAALCQFWQGNWDSSMEMLEELNPFQKTVQDGVVIPNADAGIKVEASMCHLRGCLYQKLNRIAQAKQAFTEALALNVKCYKSFEQLIATEMMTPDKEWEFVQGLAYSTQTPQDAQFVQLIYTSRLQKYQHATEHAFTRQRLVDKYGLGNNPDTVL</sequence>
<feature type="region of interest" description="Disordered" evidence="7">
    <location>
        <begin position="127"/>
        <end position="152"/>
    </location>
</feature>
<evidence type="ECO:0000256" key="1">
    <source>
        <dbReference type="ARBA" id="ARBA00022618"/>
    </source>
</evidence>
<dbReference type="InterPro" id="IPR011990">
    <property type="entry name" value="TPR-like_helical_dom_sf"/>
</dbReference>
<keyword evidence="9" id="KW-1185">Reference proteome</keyword>
<dbReference type="GO" id="GO:0051301">
    <property type="term" value="P:cell division"/>
    <property type="evidence" value="ECO:0007669"/>
    <property type="project" value="UniProtKB-KW"/>
</dbReference>
<dbReference type="Gene3D" id="1.25.40.10">
    <property type="entry name" value="Tetratricopeptide repeat domain"/>
    <property type="match status" value="1"/>
</dbReference>